<dbReference type="Pfam" id="PF00512">
    <property type="entry name" value="HisKA"/>
    <property type="match status" value="1"/>
</dbReference>
<dbReference type="PANTHER" id="PTHR45339:SF5">
    <property type="entry name" value="HISTIDINE KINASE"/>
    <property type="match status" value="1"/>
</dbReference>
<dbReference type="OrthoDB" id="9810730at2"/>
<dbReference type="Pfam" id="PF00072">
    <property type="entry name" value="Response_reg"/>
    <property type="match status" value="1"/>
</dbReference>
<keyword evidence="12 16" id="KW-0472">Membrane</keyword>
<evidence type="ECO:0000256" key="16">
    <source>
        <dbReference type="SAM" id="Phobius"/>
    </source>
</evidence>
<dbReference type="Pfam" id="PF01590">
    <property type="entry name" value="GAF"/>
    <property type="match status" value="1"/>
</dbReference>
<feature type="domain" description="PAS" evidence="19">
    <location>
        <begin position="342"/>
        <end position="385"/>
    </location>
</feature>
<dbReference type="InterPro" id="IPR006189">
    <property type="entry name" value="CHASE_dom"/>
</dbReference>
<evidence type="ECO:0000256" key="7">
    <source>
        <dbReference type="ARBA" id="ARBA00022741"/>
    </source>
</evidence>
<dbReference type="PROSITE" id="PS50113">
    <property type="entry name" value="PAC"/>
    <property type="match status" value="2"/>
</dbReference>
<dbReference type="PANTHER" id="PTHR45339">
    <property type="entry name" value="HYBRID SIGNAL TRANSDUCTION HISTIDINE KINASE J"/>
    <property type="match status" value="1"/>
</dbReference>
<dbReference type="Gene3D" id="3.30.450.350">
    <property type="entry name" value="CHASE domain"/>
    <property type="match status" value="1"/>
</dbReference>
<evidence type="ECO:0000256" key="14">
    <source>
        <dbReference type="ARBA" id="ARBA00068150"/>
    </source>
</evidence>
<dbReference type="SMART" id="SM00448">
    <property type="entry name" value="REC"/>
    <property type="match status" value="1"/>
</dbReference>
<keyword evidence="10 16" id="KW-1133">Transmembrane helix</keyword>
<dbReference type="InterPro" id="IPR003661">
    <property type="entry name" value="HisK_dim/P_dom"/>
</dbReference>
<dbReference type="Pfam" id="PF08448">
    <property type="entry name" value="PAS_4"/>
    <property type="match status" value="1"/>
</dbReference>
<keyword evidence="5" id="KW-0808">Transferase</keyword>
<reference evidence="22 23" key="1">
    <citation type="submission" date="2011-06" db="EMBL/GenBank/DDBJ databases">
        <title>The draft genome of Thiorhodococcus drewsii AZ1.</title>
        <authorList>
            <consortium name="US DOE Joint Genome Institute (JGI-PGF)"/>
            <person name="Lucas S."/>
            <person name="Han J."/>
            <person name="Lapidus A."/>
            <person name="Cheng J.-F."/>
            <person name="Goodwin L."/>
            <person name="Pitluck S."/>
            <person name="Peters L."/>
            <person name="Land M.L."/>
            <person name="Hauser L."/>
            <person name="Vogl K."/>
            <person name="Liu Z."/>
            <person name="Imhoff J."/>
            <person name="Thiel V."/>
            <person name="Frigaard N.-U."/>
            <person name="Bryant D.A."/>
            <person name="Woyke T.J."/>
        </authorList>
    </citation>
    <scope>NUCLEOTIDE SEQUENCE [LARGE SCALE GENOMIC DNA]</scope>
    <source>
        <strain evidence="22 23">AZ1</strain>
    </source>
</reference>
<evidence type="ECO:0000259" key="20">
    <source>
        <dbReference type="PROSITE" id="PS50113"/>
    </source>
</evidence>
<feature type="domain" description="PAC" evidence="20">
    <location>
        <begin position="836"/>
        <end position="892"/>
    </location>
</feature>
<evidence type="ECO:0000259" key="19">
    <source>
        <dbReference type="PROSITE" id="PS50112"/>
    </source>
</evidence>
<dbReference type="PRINTS" id="PR00344">
    <property type="entry name" value="BCTRLSENSOR"/>
</dbReference>
<gene>
    <name evidence="22" type="ORF">ThidrDRAFT_2316</name>
</gene>
<dbReference type="InterPro" id="IPR013656">
    <property type="entry name" value="PAS_4"/>
</dbReference>
<feature type="modified residue" description="4-aspartylphosphate" evidence="15">
    <location>
        <position position="1227"/>
    </location>
</feature>
<dbReference type="SUPFAM" id="SSF47384">
    <property type="entry name" value="Homodimeric domain of signal transducing histidine kinase"/>
    <property type="match status" value="1"/>
</dbReference>
<evidence type="ECO:0000256" key="1">
    <source>
        <dbReference type="ARBA" id="ARBA00000085"/>
    </source>
</evidence>
<dbReference type="Gene3D" id="3.30.565.10">
    <property type="entry name" value="Histidine kinase-like ATPase, C-terminal domain"/>
    <property type="match status" value="1"/>
</dbReference>
<dbReference type="InterPro" id="IPR004358">
    <property type="entry name" value="Sig_transdc_His_kin-like_C"/>
</dbReference>
<dbReference type="NCBIfam" id="TIGR00229">
    <property type="entry name" value="sensory_box"/>
    <property type="match status" value="2"/>
</dbReference>
<dbReference type="InterPro" id="IPR036890">
    <property type="entry name" value="HATPase_C_sf"/>
</dbReference>
<feature type="domain" description="PAS" evidence="19">
    <location>
        <begin position="759"/>
        <end position="803"/>
    </location>
</feature>
<keyword evidence="23" id="KW-1185">Reference proteome</keyword>
<dbReference type="PROSITE" id="PS50112">
    <property type="entry name" value="PAS"/>
    <property type="match status" value="2"/>
</dbReference>
<dbReference type="SUPFAM" id="SSF55781">
    <property type="entry name" value="GAF domain-like"/>
    <property type="match status" value="1"/>
</dbReference>
<keyword evidence="4 15" id="KW-0597">Phosphoprotein</keyword>
<dbReference type="CDD" id="cd00082">
    <property type="entry name" value="HisKA"/>
    <property type="match status" value="1"/>
</dbReference>
<dbReference type="FunFam" id="3.30.565.10:FF:000010">
    <property type="entry name" value="Sensor histidine kinase RcsC"/>
    <property type="match status" value="1"/>
</dbReference>
<dbReference type="PROSITE" id="PS50839">
    <property type="entry name" value="CHASE"/>
    <property type="match status" value="1"/>
</dbReference>
<dbReference type="Gene3D" id="3.30.450.40">
    <property type="match status" value="1"/>
</dbReference>
<dbReference type="InterPro" id="IPR005467">
    <property type="entry name" value="His_kinase_dom"/>
</dbReference>
<dbReference type="CDD" id="cd17546">
    <property type="entry name" value="REC_hyHK_CKI1_RcsC-like"/>
    <property type="match status" value="1"/>
</dbReference>
<dbReference type="InterPro" id="IPR001610">
    <property type="entry name" value="PAC"/>
</dbReference>
<evidence type="ECO:0000313" key="23">
    <source>
        <dbReference type="Proteomes" id="UP000004200"/>
    </source>
</evidence>
<dbReference type="Pfam" id="PF02518">
    <property type="entry name" value="HATPase_c"/>
    <property type="match status" value="1"/>
</dbReference>
<evidence type="ECO:0000313" key="22">
    <source>
        <dbReference type="EMBL" id="EGV30952.1"/>
    </source>
</evidence>
<evidence type="ECO:0000256" key="3">
    <source>
        <dbReference type="ARBA" id="ARBA00012438"/>
    </source>
</evidence>
<keyword evidence="7" id="KW-0547">Nucleotide-binding</keyword>
<dbReference type="PROSITE" id="PS50109">
    <property type="entry name" value="HIS_KIN"/>
    <property type="match status" value="1"/>
</dbReference>
<comment type="subcellular location">
    <subcellularLocation>
        <location evidence="2">Membrane</location>
    </subcellularLocation>
</comment>
<dbReference type="SUPFAM" id="SSF55874">
    <property type="entry name" value="ATPase domain of HSP90 chaperone/DNA topoisomerase II/histidine kinase"/>
    <property type="match status" value="1"/>
</dbReference>
<feature type="transmembrane region" description="Helical" evidence="16">
    <location>
        <begin position="12"/>
        <end position="33"/>
    </location>
</feature>
<evidence type="ECO:0000256" key="13">
    <source>
        <dbReference type="ARBA" id="ARBA00064003"/>
    </source>
</evidence>
<comment type="subunit">
    <text evidence="13">At low DSF concentrations, interacts with RpfF.</text>
</comment>
<evidence type="ECO:0000259" key="21">
    <source>
        <dbReference type="PROSITE" id="PS50839"/>
    </source>
</evidence>
<dbReference type="STRING" id="765913.ThidrDRAFT_2316"/>
<evidence type="ECO:0000256" key="2">
    <source>
        <dbReference type="ARBA" id="ARBA00004370"/>
    </source>
</evidence>
<keyword evidence="11" id="KW-0902">Two-component regulatory system</keyword>
<evidence type="ECO:0000256" key="9">
    <source>
        <dbReference type="ARBA" id="ARBA00022840"/>
    </source>
</evidence>
<dbReference type="InterPro" id="IPR003018">
    <property type="entry name" value="GAF"/>
</dbReference>
<evidence type="ECO:0000256" key="8">
    <source>
        <dbReference type="ARBA" id="ARBA00022777"/>
    </source>
</evidence>
<dbReference type="eggNOG" id="COG5002">
    <property type="taxonomic scope" value="Bacteria"/>
</dbReference>
<dbReference type="Pfam" id="PF13426">
    <property type="entry name" value="PAS_9"/>
    <property type="match status" value="1"/>
</dbReference>
<dbReference type="InterPro" id="IPR042240">
    <property type="entry name" value="CHASE_sf"/>
</dbReference>
<dbReference type="SMART" id="SM01079">
    <property type="entry name" value="CHASE"/>
    <property type="match status" value="1"/>
</dbReference>
<dbReference type="SMART" id="SM00065">
    <property type="entry name" value="GAF"/>
    <property type="match status" value="1"/>
</dbReference>
<dbReference type="InterPro" id="IPR029016">
    <property type="entry name" value="GAF-like_dom_sf"/>
</dbReference>
<dbReference type="InterPro" id="IPR035965">
    <property type="entry name" value="PAS-like_dom_sf"/>
</dbReference>
<dbReference type="InterPro" id="IPR000014">
    <property type="entry name" value="PAS"/>
</dbReference>
<evidence type="ECO:0000256" key="12">
    <source>
        <dbReference type="ARBA" id="ARBA00023136"/>
    </source>
</evidence>
<dbReference type="FunFam" id="1.10.287.130:FF:000002">
    <property type="entry name" value="Two-component osmosensing histidine kinase"/>
    <property type="match status" value="1"/>
</dbReference>
<dbReference type="Pfam" id="PF13188">
    <property type="entry name" value="PAS_8"/>
    <property type="match status" value="1"/>
</dbReference>
<dbReference type="InterPro" id="IPR036097">
    <property type="entry name" value="HisK_dim/P_sf"/>
</dbReference>
<evidence type="ECO:0000256" key="4">
    <source>
        <dbReference type="ARBA" id="ARBA00022553"/>
    </source>
</evidence>
<feature type="domain" description="Histidine kinase" evidence="17">
    <location>
        <begin position="928"/>
        <end position="1149"/>
    </location>
</feature>
<dbReference type="Gene3D" id="3.40.50.2300">
    <property type="match status" value="1"/>
</dbReference>
<keyword evidence="6 16" id="KW-0812">Transmembrane</keyword>
<dbReference type="InterPro" id="IPR011006">
    <property type="entry name" value="CheY-like_superfamily"/>
</dbReference>
<feature type="transmembrane region" description="Helical" evidence="16">
    <location>
        <begin position="294"/>
        <end position="315"/>
    </location>
</feature>
<dbReference type="InterPro" id="IPR000700">
    <property type="entry name" value="PAS-assoc_C"/>
</dbReference>
<organism evidence="22 23">
    <name type="scientific">Thiorhodococcus drewsii AZ1</name>
    <dbReference type="NCBI Taxonomy" id="765913"/>
    <lineage>
        <taxon>Bacteria</taxon>
        <taxon>Pseudomonadati</taxon>
        <taxon>Pseudomonadota</taxon>
        <taxon>Gammaproteobacteria</taxon>
        <taxon>Chromatiales</taxon>
        <taxon>Chromatiaceae</taxon>
        <taxon>Thiorhodococcus</taxon>
    </lineage>
</organism>
<dbReference type="EC" id="2.7.13.3" evidence="3"/>
<dbReference type="RefSeq" id="WP_007041029.1">
    <property type="nucleotide sequence ID" value="NZ_AFWT01000015.1"/>
</dbReference>
<feature type="domain" description="Response regulatory" evidence="18">
    <location>
        <begin position="1178"/>
        <end position="1294"/>
    </location>
</feature>
<dbReference type="SMART" id="SM00388">
    <property type="entry name" value="HisKA"/>
    <property type="match status" value="1"/>
</dbReference>
<sequence length="1305" mass="144398">MSRIGFLSYRHWRIWLILVFGSCITSFATFYAWSDVVAVHRHALVEFGDELAVWVRERLQDHAQFLRGTSAFLSVTSHVSRERWQAYVQIARSHPGGAGIQDIGFAHLVSSGHAAEEEAWAGDAPHAPILYRMSFSDRDPQALGRDLFSEPAWRSAMDVSGDEDLAVVASRLGRDSDAGVELRMFVPVYRSGAPVGDVDERRRALIGWVFGTFRPSDLMQGIPAVHLPEQGRPFRFAIYDGDRISDTRLLYDTRSGERFSSRAERLSLDFNGYRWTLLFAWIEGEHQAWMDPRVLSIALFGTVVTLLLVALTLALSRSRNQTRRLSGELAAHEQTERALLEAERKYREIFETSLVGIYQTSPEGHYLDVNSAFARILGFDSPSLLRAEVEDIGRQVYADLADRARLGHLLEMNGKVEGFEVRGRRRDDSEFWVSINASAIRDSTGRVSLYRGSMTDITERKRAELSRDVALTKYRTLFASLSLGVVVIDVENLIVEQNSAAERLIGLPIGANLLHEVESRSGWMIRRDGTPMPPDEIPCVCARQSLNGEYQTEIGLLRADDSVAWLSVTVTLLSLEGYGYLLTLRDIGEQIAADLSRETLGAVARLAVSSDSLDAFRGALPPLLTSRLRFPIVVLERYDAERAEMRFTGSTGLPGAFAGLRVPRDDTLSGQVVRTGEPLVELDAGSRPEYRFDALRRLGVRSFVCVPLVLGERCFGALSLADSRRRPDAPAMLEMLCTVADTVADAIERFESQIALRESERNYRGLIDTLHGGVVVHGPDGRIRFVNPMAACLMGIDADRLIGCCPEELVLHLLDERGRRLSPPEYPVNRVLASGQAQQGLVIGRPNEGHPSAIWVQCEAHPLLDEEGRLNQIVVTFFDISSLKEAEAELEQYRSHLESLVESRTHELIEARDVADAANRAKSAFLANMSHEIRTPMNAIMGINHLLLRDVTDPKMRDLLSTSGEAAADLLRIIDDILDLSKIEAGRLTLEQRVFSIARVFDQALGLLDASAREKGLVLTQELDPGVPELLLGDSMRLGQVLLNFVGNAIKFSERGTIWVRGALVEEAVDLVLLRISVEDQGIGLSPGQCERLFTAFTQADESTTRRYGGTGLGLVIVKRLAKLMGGEVGVESTLGVGSTFWMTARFGRAPVGEPLAVEQTRTESDLRLLVEEHRGRRILLVEDDPVNRMIAVELLRDTGLEVDVVDNGAKAVERVGLGGYALVLMDVQMPVMGGFEATRHIRALPGARDLPILAMTANAFDEDRFDCLAAGMNDHIGKPFEPGRVYAVLLKWLGPAESSASPRA</sequence>
<dbReference type="SUPFAM" id="SSF52172">
    <property type="entry name" value="CheY-like"/>
    <property type="match status" value="1"/>
</dbReference>
<dbReference type="PATRIC" id="fig|765913.3.peg.2355"/>
<keyword evidence="9" id="KW-0067">ATP-binding</keyword>
<evidence type="ECO:0000259" key="18">
    <source>
        <dbReference type="PROSITE" id="PS50110"/>
    </source>
</evidence>
<keyword evidence="8 22" id="KW-0418">Kinase</keyword>
<evidence type="ECO:0000256" key="15">
    <source>
        <dbReference type="PROSITE-ProRule" id="PRU00169"/>
    </source>
</evidence>
<dbReference type="GO" id="GO:0000155">
    <property type="term" value="F:phosphorelay sensor kinase activity"/>
    <property type="evidence" value="ECO:0007669"/>
    <property type="project" value="InterPro"/>
</dbReference>
<evidence type="ECO:0000256" key="5">
    <source>
        <dbReference type="ARBA" id="ARBA00022679"/>
    </source>
</evidence>
<dbReference type="Gene3D" id="1.10.287.130">
    <property type="match status" value="1"/>
</dbReference>
<dbReference type="InterPro" id="IPR003594">
    <property type="entry name" value="HATPase_dom"/>
</dbReference>
<dbReference type="GO" id="GO:0005524">
    <property type="term" value="F:ATP binding"/>
    <property type="evidence" value="ECO:0007669"/>
    <property type="project" value="UniProtKB-KW"/>
</dbReference>
<dbReference type="PROSITE" id="PS50110">
    <property type="entry name" value="RESPONSE_REGULATORY"/>
    <property type="match status" value="1"/>
</dbReference>
<dbReference type="CDD" id="cd00130">
    <property type="entry name" value="PAS"/>
    <property type="match status" value="3"/>
</dbReference>
<feature type="domain" description="PAC" evidence="20">
    <location>
        <begin position="417"/>
        <end position="469"/>
    </location>
</feature>
<dbReference type="InterPro" id="IPR001789">
    <property type="entry name" value="Sig_transdc_resp-reg_receiver"/>
</dbReference>
<feature type="domain" description="CHASE" evidence="21">
    <location>
        <begin position="125"/>
        <end position="278"/>
    </location>
</feature>
<comment type="catalytic activity">
    <reaction evidence="1">
        <text>ATP + protein L-histidine = ADP + protein N-phospho-L-histidine.</text>
        <dbReference type="EC" id="2.7.13.3"/>
    </reaction>
</comment>
<protein>
    <recommendedName>
        <fullName evidence="14">Sensory/regulatory protein RpfC</fullName>
        <ecNumber evidence="3">2.7.13.3</ecNumber>
    </recommendedName>
</protein>
<dbReference type="Pfam" id="PF03924">
    <property type="entry name" value="CHASE"/>
    <property type="match status" value="1"/>
</dbReference>
<name>G2E203_9GAMM</name>
<evidence type="ECO:0000256" key="6">
    <source>
        <dbReference type="ARBA" id="ARBA00022692"/>
    </source>
</evidence>
<comment type="caution">
    <text evidence="22">The sequence shown here is derived from an EMBL/GenBank/DDBJ whole genome shotgun (WGS) entry which is preliminary data.</text>
</comment>
<dbReference type="Proteomes" id="UP000004200">
    <property type="component" value="Unassembled WGS sequence"/>
</dbReference>
<proteinExistence type="predicted"/>
<accession>G2E203</accession>
<evidence type="ECO:0000256" key="10">
    <source>
        <dbReference type="ARBA" id="ARBA00022989"/>
    </source>
</evidence>
<dbReference type="GO" id="GO:0016020">
    <property type="term" value="C:membrane"/>
    <property type="evidence" value="ECO:0007669"/>
    <property type="project" value="UniProtKB-SubCell"/>
</dbReference>
<dbReference type="SMART" id="SM00091">
    <property type="entry name" value="PAS"/>
    <property type="match status" value="3"/>
</dbReference>
<dbReference type="CDD" id="cd16922">
    <property type="entry name" value="HATPase_EvgS-ArcB-TorS-like"/>
    <property type="match status" value="1"/>
</dbReference>
<dbReference type="EMBL" id="AFWT01000015">
    <property type="protein sequence ID" value="EGV30952.1"/>
    <property type="molecule type" value="Genomic_DNA"/>
</dbReference>
<dbReference type="SMART" id="SM00086">
    <property type="entry name" value="PAC"/>
    <property type="match status" value="3"/>
</dbReference>
<dbReference type="SUPFAM" id="SSF55785">
    <property type="entry name" value="PYP-like sensor domain (PAS domain)"/>
    <property type="match status" value="3"/>
</dbReference>
<dbReference type="eggNOG" id="COG0642">
    <property type="taxonomic scope" value="Bacteria"/>
</dbReference>
<dbReference type="Gene3D" id="3.30.450.20">
    <property type="entry name" value="PAS domain"/>
    <property type="match status" value="3"/>
</dbReference>
<evidence type="ECO:0000256" key="11">
    <source>
        <dbReference type="ARBA" id="ARBA00023012"/>
    </source>
</evidence>
<dbReference type="SMART" id="SM00387">
    <property type="entry name" value="HATPase_c"/>
    <property type="match status" value="1"/>
</dbReference>
<evidence type="ECO:0000259" key="17">
    <source>
        <dbReference type="PROSITE" id="PS50109"/>
    </source>
</evidence>